<dbReference type="Pfam" id="PF22754">
    <property type="entry name" value="bHLH-TF_ACT-like_plant"/>
    <property type="match status" value="1"/>
</dbReference>
<feature type="compositionally biased region" description="Polar residues" evidence="6">
    <location>
        <begin position="1"/>
        <end position="12"/>
    </location>
</feature>
<dbReference type="SUPFAM" id="SSF47459">
    <property type="entry name" value="HLH, helix-loop-helix DNA-binding domain"/>
    <property type="match status" value="1"/>
</dbReference>
<dbReference type="InterPro" id="IPR011598">
    <property type="entry name" value="bHLH_dom"/>
</dbReference>
<dbReference type="GO" id="GO:0003700">
    <property type="term" value="F:DNA-binding transcription factor activity"/>
    <property type="evidence" value="ECO:0007669"/>
    <property type="project" value="InterPro"/>
</dbReference>
<protein>
    <recommendedName>
        <fullName evidence="7">BHLH domain-containing protein</fullName>
    </recommendedName>
</protein>
<dbReference type="InterPro" id="IPR036638">
    <property type="entry name" value="HLH_DNA-bd_sf"/>
</dbReference>
<dbReference type="Gene3D" id="4.10.280.10">
    <property type="entry name" value="Helix-loop-helix DNA-binding domain"/>
    <property type="match status" value="1"/>
</dbReference>
<evidence type="ECO:0000256" key="4">
    <source>
        <dbReference type="ARBA" id="ARBA00023163"/>
    </source>
</evidence>
<dbReference type="SMART" id="SM00353">
    <property type="entry name" value="HLH"/>
    <property type="match status" value="1"/>
</dbReference>
<accession>A0AAV0KSN3</accession>
<organism evidence="8 9">
    <name type="scientific">Linum tenue</name>
    <dbReference type="NCBI Taxonomy" id="586396"/>
    <lineage>
        <taxon>Eukaryota</taxon>
        <taxon>Viridiplantae</taxon>
        <taxon>Streptophyta</taxon>
        <taxon>Embryophyta</taxon>
        <taxon>Tracheophyta</taxon>
        <taxon>Spermatophyta</taxon>
        <taxon>Magnoliopsida</taxon>
        <taxon>eudicotyledons</taxon>
        <taxon>Gunneridae</taxon>
        <taxon>Pentapetalae</taxon>
        <taxon>rosids</taxon>
        <taxon>fabids</taxon>
        <taxon>Malpighiales</taxon>
        <taxon>Linaceae</taxon>
        <taxon>Linum</taxon>
    </lineage>
</organism>
<feature type="compositionally biased region" description="Polar residues" evidence="6">
    <location>
        <begin position="22"/>
        <end position="33"/>
    </location>
</feature>
<keyword evidence="4" id="KW-0804">Transcription</keyword>
<dbReference type="GO" id="GO:0005634">
    <property type="term" value="C:nucleus"/>
    <property type="evidence" value="ECO:0007669"/>
    <property type="project" value="UniProtKB-SubCell"/>
</dbReference>
<name>A0AAV0KSN3_9ROSI</name>
<evidence type="ECO:0000256" key="5">
    <source>
        <dbReference type="ARBA" id="ARBA00023242"/>
    </source>
</evidence>
<dbReference type="Proteomes" id="UP001154282">
    <property type="component" value="Unassembled WGS sequence"/>
</dbReference>
<evidence type="ECO:0000313" key="9">
    <source>
        <dbReference type="Proteomes" id="UP001154282"/>
    </source>
</evidence>
<dbReference type="InterPro" id="IPR054502">
    <property type="entry name" value="bHLH-TF_ACT-like_plant"/>
</dbReference>
<keyword evidence="9" id="KW-1185">Reference proteome</keyword>
<dbReference type="PANTHER" id="PTHR46772">
    <property type="entry name" value="BHLH DOMAIN-CONTAINING PROTEIN"/>
    <property type="match status" value="1"/>
</dbReference>
<evidence type="ECO:0000256" key="3">
    <source>
        <dbReference type="ARBA" id="ARBA00023125"/>
    </source>
</evidence>
<keyword evidence="2" id="KW-0805">Transcription regulation</keyword>
<dbReference type="InterPro" id="IPR044278">
    <property type="entry name" value="BHLH95-like"/>
</dbReference>
<evidence type="ECO:0000256" key="1">
    <source>
        <dbReference type="ARBA" id="ARBA00004123"/>
    </source>
</evidence>
<comment type="caution">
    <text evidence="8">The sequence shown here is derived from an EMBL/GenBank/DDBJ whole genome shotgun (WGS) entry which is preliminary data.</text>
</comment>
<feature type="domain" description="BHLH" evidence="7">
    <location>
        <begin position="51"/>
        <end position="101"/>
    </location>
</feature>
<dbReference type="PANTHER" id="PTHR46772:SF2">
    <property type="entry name" value="BHLH DOMAIN-CONTAINING PROTEIN"/>
    <property type="match status" value="1"/>
</dbReference>
<sequence>MKSRNSSSTTLVDTPAAALKVAQNNKRGSSSLKNRGKGVVKEGGGGEGDQSEQQVHIWTERERRKRMRTMFTNLQALLPQLPSKADKSTIVDEAISYIKTLHQTLQALEKQKLEKLQGLLNLDSEPSAVSVITTSQAATPQLPFAVAADQSWPSKPFPPPSMITTSTPPSGFQTWFSPNVVLNMWGEDAQICICSAKKQGLLATILHILEKHGLDVVSAHISSGPHRCTYMIHSHAGGGSCGQFPESSLSVEDTFKLAAGEMNLWLLSC</sequence>
<keyword evidence="5" id="KW-0539">Nucleus</keyword>
<feature type="region of interest" description="Disordered" evidence="6">
    <location>
        <begin position="1"/>
        <end position="55"/>
    </location>
</feature>
<dbReference type="PROSITE" id="PS50888">
    <property type="entry name" value="BHLH"/>
    <property type="match status" value="1"/>
</dbReference>
<dbReference type="GO" id="GO:0009960">
    <property type="term" value="P:endosperm development"/>
    <property type="evidence" value="ECO:0007669"/>
    <property type="project" value="InterPro"/>
</dbReference>
<dbReference type="Pfam" id="PF00010">
    <property type="entry name" value="HLH"/>
    <property type="match status" value="1"/>
</dbReference>
<dbReference type="GO" id="GO:0046983">
    <property type="term" value="F:protein dimerization activity"/>
    <property type="evidence" value="ECO:0007669"/>
    <property type="project" value="InterPro"/>
</dbReference>
<dbReference type="GO" id="GO:0003677">
    <property type="term" value="F:DNA binding"/>
    <property type="evidence" value="ECO:0007669"/>
    <property type="project" value="UniProtKB-KW"/>
</dbReference>
<evidence type="ECO:0000256" key="2">
    <source>
        <dbReference type="ARBA" id="ARBA00023015"/>
    </source>
</evidence>
<proteinExistence type="predicted"/>
<evidence type="ECO:0000256" key="6">
    <source>
        <dbReference type="SAM" id="MobiDB-lite"/>
    </source>
</evidence>
<dbReference type="AlphaFoldDB" id="A0AAV0KSN3"/>
<dbReference type="CDD" id="cd04873">
    <property type="entry name" value="ACT_UUR-ACR-like"/>
    <property type="match status" value="1"/>
</dbReference>
<evidence type="ECO:0000259" key="7">
    <source>
        <dbReference type="PROSITE" id="PS50888"/>
    </source>
</evidence>
<gene>
    <name evidence="8" type="ORF">LITE_LOCUS20055</name>
</gene>
<dbReference type="EMBL" id="CAMGYJ010000005">
    <property type="protein sequence ID" value="CAI0424712.1"/>
    <property type="molecule type" value="Genomic_DNA"/>
</dbReference>
<dbReference type="CDD" id="cd11393">
    <property type="entry name" value="bHLH_AtbHLH_like"/>
    <property type="match status" value="1"/>
</dbReference>
<reference evidence="8" key="1">
    <citation type="submission" date="2022-08" db="EMBL/GenBank/DDBJ databases">
        <authorList>
            <person name="Gutierrez-Valencia J."/>
        </authorList>
    </citation>
    <scope>NUCLEOTIDE SEQUENCE</scope>
</reference>
<evidence type="ECO:0000313" key="8">
    <source>
        <dbReference type="EMBL" id="CAI0424712.1"/>
    </source>
</evidence>
<keyword evidence="3" id="KW-0238">DNA-binding</keyword>
<comment type="subcellular location">
    <subcellularLocation>
        <location evidence="1">Nucleus</location>
    </subcellularLocation>
</comment>
<dbReference type="InterPro" id="IPR045239">
    <property type="entry name" value="bHLH95_bHLH"/>
</dbReference>